<feature type="non-terminal residue" evidence="1">
    <location>
        <position position="8"/>
    </location>
</feature>
<name>A0A8S2X4T1_9BILA</name>
<comment type="caution">
    <text evidence="1">The sequence shown here is derived from an EMBL/GenBank/DDBJ whole genome shotgun (WGS) entry which is preliminary data.</text>
</comment>
<gene>
    <name evidence="2" type="ORF">SRO942_LOCUS46522</name>
    <name evidence="1" type="ORF">TMI583_LOCUS47048</name>
</gene>
<dbReference type="EMBL" id="CAJOBC010113235">
    <property type="protein sequence ID" value="CAF4539287.1"/>
    <property type="molecule type" value="Genomic_DNA"/>
</dbReference>
<dbReference type="Proteomes" id="UP000682733">
    <property type="component" value="Unassembled WGS sequence"/>
</dbReference>
<organism evidence="1 3">
    <name type="scientific">Didymodactylos carnosus</name>
    <dbReference type="NCBI Taxonomy" id="1234261"/>
    <lineage>
        <taxon>Eukaryota</taxon>
        <taxon>Metazoa</taxon>
        <taxon>Spiralia</taxon>
        <taxon>Gnathifera</taxon>
        <taxon>Rotifera</taxon>
        <taxon>Eurotatoria</taxon>
        <taxon>Bdelloidea</taxon>
        <taxon>Philodinida</taxon>
        <taxon>Philodinidae</taxon>
        <taxon>Didymodactylos</taxon>
    </lineage>
</organism>
<reference evidence="1" key="1">
    <citation type="submission" date="2021-02" db="EMBL/GenBank/DDBJ databases">
        <authorList>
            <person name="Nowell W R."/>
        </authorList>
    </citation>
    <scope>NUCLEOTIDE SEQUENCE</scope>
</reference>
<evidence type="ECO:0000313" key="1">
    <source>
        <dbReference type="EMBL" id="CAF4478467.1"/>
    </source>
</evidence>
<sequence>MYYNWSES</sequence>
<dbReference type="EMBL" id="CAJOBA010089559">
    <property type="protein sequence ID" value="CAF4478467.1"/>
    <property type="molecule type" value="Genomic_DNA"/>
</dbReference>
<evidence type="ECO:0000313" key="3">
    <source>
        <dbReference type="Proteomes" id="UP000682733"/>
    </source>
</evidence>
<proteinExistence type="predicted"/>
<accession>A0A8S2X4T1</accession>
<evidence type="ECO:0000313" key="2">
    <source>
        <dbReference type="EMBL" id="CAF4539287.1"/>
    </source>
</evidence>
<protein>
    <submittedName>
        <fullName evidence="1">Uncharacterized protein</fullName>
    </submittedName>
</protein>
<dbReference type="Proteomes" id="UP000681722">
    <property type="component" value="Unassembled WGS sequence"/>
</dbReference>